<gene>
    <name evidence="1" type="ORF">GIY23_10520</name>
</gene>
<keyword evidence="2" id="KW-1185">Reference proteome</keyword>
<sequence length="108" mass="12011">MITSSRNDTAAPEVLWDMLDGLMPRGLLGNGDPDVHVIDGRWTMFLGGFSTSFRDRLYRATLADGAELSSGRWSLLRRACSRSPCVENYPIIGFADVISRRELSTRST</sequence>
<dbReference type="EMBL" id="CP045929">
    <property type="protein sequence ID" value="QGK69896.1"/>
    <property type="molecule type" value="Genomic_DNA"/>
</dbReference>
<organism evidence="1 2">
    <name type="scientific">Allosaccharopolyspora coralli</name>
    <dbReference type="NCBI Taxonomy" id="2665642"/>
    <lineage>
        <taxon>Bacteria</taxon>
        <taxon>Bacillati</taxon>
        <taxon>Actinomycetota</taxon>
        <taxon>Actinomycetes</taxon>
        <taxon>Pseudonocardiales</taxon>
        <taxon>Pseudonocardiaceae</taxon>
        <taxon>Allosaccharopolyspora</taxon>
    </lineage>
</organism>
<evidence type="ECO:0000313" key="2">
    <source>
        <dbReference type="Proteomes" id="UP000371041"/>
    </source>
</evidence>
<evidence type="ECO:0000313" key="1">
    <source>
        <dbReference type="EMBL" id="QGK69896.1"/>
    </source>
</evidence>
<dbReference type="KEGG" id="sace:GIY23_10520"/>
<proteinExistence type="predicted"/>
<dbReference type="Proteomes" id="UP000371041">
    <property type="component" value="Chromosome"/>
</dbReference>
<dbReference type="RefSeq" id="WP_154076489.1">
    <property type="nucleotide sequence ID" value="NZ_CP045929.1"/>
</dbReference>
<dbReference type="AlphaFoldDB" id="A0A5Q3Q8Z3"/>
<name>A0A5Q3Q8Z3_9PSEU</name>
<reference evidence="2" key="1">
    <citation type="submission" date="2019-11" db="EMBL/GenBank/DDBJ databases">
        <title>The complete genome sequence of Saccharopolyspora sp. E2A.</title>
        <authorList>
            <person name="Zhang G."/>
        </authorList>
    </citation>
    <scope>NUCLEOTIDE SEQUENCE [LARGE SCALE GENOMIC DNA]</scope>
    <source>
        <strain evidence="2">E2A</strain>
    </source>
</reference>
<protein>
    <submittedName>
        <fullName evidence="1">Uncharacterized protein</fullName>
    </submittedName>
</protein>
<accession>A0A5Q3Q8Z3</accession>